<organism evidence="3 5">
    <name type="scientific">Ferroplasma acidiphilum</name>
    <dbReference type="NCBI Taxonomy" id="74969"/>
    <lineage>
        <taxon>Archaea</taxon>
        <taxon>Methanobacteriati</taxon>
        <taxon>Thermoplasmatota</taxon>
        <taxon>Thermoplasmata</taxon>
        <taxon>Thermoplasmatales</taxon>
        <taxon>Ferroplasmaceae</taxon>
        <taxon>Ferroplasma</taxon>
    </lineage>
</organism>
<keyword evidence="2" id="KW-1133">Transmembrane helix</keyword>
<dbReference type="OrthoDB" id="56669at2157"/>
<feature type="transmembrane region" description="Helical" evidence="2">
    <location>
        <begin position="28"/>
        <end position="48"/>
    </location>
</feature>
<gene>
    <name evidence="3" type="ORF">FAD_1199</name>
    <name evidence="4" type="ORF">HLB00_09830</name>
</gene>
<dbReference type="AlphaFoldDB" id="A0A1V0N4M0"/>
<dbReference type="EMBL" id="JABGBP010000437">
    <property type="protein sequence ID" value="NOL61116.1"/>
    <property type="molecule type" value="Genomic_DNA"/>
</dbReference>
<evidence type="ECO:0000313" key="3">
    <source>
        <dbReference type="EMBL" id="ARD85073.1"/>
    </source>
</evidence>
<name>A0A1V0N4M0_9ARCH</name>
<accession>A0A1V0N4M0</accession>
<dbReference type="Proteomes" id="UP000192050">
    <property type="component" value="Chromosome"/>
</dbReference>
<dbReference type="EMBL" id="CP015363">
    <property type="protein sequence ID" value="ARD85073.1"/>
    <property type="molecule type" value="Genomic_DNA"/>
</dbReference>
<keyword evidence="5" id="KW-1185">Reference proteome</keyword>
<dbReference type="RefSeq" id="WP_081142583.1">
    <property type="nucleotide sequence ID" value="NZ_CP015363.1"/>
</dbReference>
<evidence type="ECO:0000313" key="5">
    <source>
        <dbReference type="Proteomes" id="UP000192050"/>
    </source>
</evidence>
<feature type="region of interest" description="Disordered" evidence="1">
    <location>
        <begin position="1"/>
        <end position="20"/>
    </location>
</feature>
<reference evidence="3 5" key="1">
    <citation type="submission" date="2011-10" db="EMBL/GenBank/DDBJ databases">
        <title>Metabolic and evolutionary patterns in the extreme acidophile Ferroplasma acidiphilum.</title>
        <authorList>
            <person name="Golyshina O.V."/>
            <person name="Kozyavkin S.A."/>
            <person name="Tatusov R.L."/>
            <person name="Slesarev A.I."/>
            <person name="Golyshin P.N."/>
        </authorList>
    </citation>
    <scope>NUCLEOTIDE SEQUENCE [LARGE SCALE GENOMIC DNA]</scope>
    <source>
        <strain evidence="3">Berkeley</strain>
        <strain evidence="5">Y</strain>
    </source>
</reference>
<evidence type="ECO:0000313" key="6">
    <source>
        <dbReference type="Proteomes" id="UP000546917"/>
    </source>
</evidence>
<dbReference type="GeneID" id="84217794"/>
<dbReference type="Proteomes" id="UP000546917">
    <property type="component" value="Unassembled WGS sequence"/>
</dbReference>
<protein>
    <submittedName>
        <fullName evidence="3">Multipass membrane protein</fullName>
    </submittedName>
</protein>
<dbReference type="KEGG" id="fai:FAD_1199"/>
<feature type="transmembrane region" description="Helical" evidence="2">
    <location>
        <begin position="54"/>
        <end position="76"/>
    </location>
</feature>
<evidence type="ECO:0000256" key="2">
    <source>
        <dbReference type="SAM" id="Phobius"/>
    </source>
</evidence>
<proteinExistence type="predicted"/>
<reference evidence="4 6" key="2">
    <citation type="submission" date="2020-05" db="EMBL/GenBank/DDBJ databases">
        <authorList>
            <person name="Zhang R."/>
        </authorList>
    </citation>
    <scope>NUCLEOTIDE SEQUENCE [LARGE SCALE GENOMIC DNA]</scope>
    <source>
        <strain evidence="4 6">DSM 28986</strain>
    </source>
</reference>
<evidence type="ECO:0000256" key="1">
    <source>
        <dbReference type="SAM" id="MobiDB-lite"/>
    </source>
</evidence>
<sequence length="92" mass="10477">MEEKEIDQAEINRENVEPKKKDERGVKAFVITMVGIVIVTAALTSGTYNGYDPNAYSVAITGFFVIVTIVMTAVWYRTKYDNYSYDPKKNKK</sequence>
<keyword evidence="2" id="KW-0812">Transmembrane</keyword>
<evidence type="ECO:0000313" key="4">
    <source>
        <dbReference type="EMBL" id="NOL61116.1"/>
    </source>
</evidence>
<keyword evidence="2" id="KW-0472">Membrane</keyword>